<evidence type="ECO:0000313" key="3">
    <source>
        <dbReference type="EMBL" id="SMP29412.1"/>
    </source>
</evidence>
<dbReference type="EMBL" id="FXTY01000006">
    <property type="protein sequence ID" value="SMP29412.1"/>
    <property type="molecule type" value="Genomic_DNA"/>
</dbReference>
<name>A0ABY1P9B9_9RHOB</name>
<evidence type="ECO:0000256" key="1">
    <source>
        <dbReference type="SAM" id="MobiDB-lite"/>
    </source>
</evidence>
<organism evidence="3 4">
    <name type="scientific">Shimia sagamensis</name>
    <dbReference type="NCBI Taxonomy" id="1566352"/>
    <lineage>
        <taxon>Bacteria</taxon>
        <taxon>Pseudomonadati</taxon>
        <taxon>Pseudomonadota</taxon>
        <taxon>Alphaproteobacteria</taxon>
        <taxon>Rhodobacterales</taxon>
        <taxon>Roseobacteraceae</taxon>
    </lineage>
</organism>
<feature type="signal peptide" evidence="2">
    <location>
        <begin position="1"/>
        <end position="19"/>
    </location>
</feature>
<dbReference type="PROSITE" id="PS51257">
    <property type="entry name" value="PROKAR_LIPOPROTEIN"/>
    <property type="match status" value="1"/>
</dbReference>
<keyword evidence="2" id="KW-0732">Signal</keyword>
<reference evidence="3 4" key="1">
    <citation type="submission" date="2017-05" db="EMBL/GenBank/DDBJ databases">
        <authorList>
            <person name="Varghese N."/>
            <person name="Submissions S."/>
        </authorList>
    </citation>
    <scope>NUCLEOTIDE SEQUENCE [LARGE SCALE GENOMIC DNA]</scope>
    <source>
        <strain evidence="3 4">DSM 29734</strain>
    </source>
</reference>
<feature type="region of interest" description="Disordered" evidence="1">
    <location>
        <begin position="21"/>
        <end position="55"/>
    </location>
</feature>
<comment type="caution">
    <text evidence="3">The sequence shown here is derived from an EMBL/GenBank/DDBJ whole genome shotgun (WGS) entry which is preliminary data.</text>
</comment>
<dbReference type="Proteomes" id="UP001157961">
    <property type="component" value="Unassembled WGS sequence"/>
</dbReference>
<proteinExistence type="predicted"/>
<sequence length="85" mass="8532">MFHRLALPVALIFSATLTACGSSQTTTDRSVRSGPQIEPPVSPGPNNQVPTPGYAATAASNAGLTCPQGSTLVSTQSGVTSCTPT</sequence>
<evidence type="ECO:0000313" key="4">
    <source>
        <dbReference type="Proteomes" id="UP001157961"/>
    </source>
</evidence>
<protein>
    <submittedName>
        <fullName evidence="3">Uncharacterized protein</fullName>
    </submittedName>
</protein>
<accession>A0ABY1P9B9</accession>
<keyword evidence="4" id="KW-1185">Reference proteome</keyword>
<gene>
    <name evidence="3" type="ORF">SAMN06265373_106203</name>
</gene>
<feature type="chain" id="PRO_5045699385" evidence="2">
    <location>
        <begin position="20"/>
        <end position="85"/>
    </location>
</feature>
<evidence type="ECO:0000256" key="2">
    <source>
        <dbReference type="SAM" id="SignalP"/>
    </source>
</evidence>